<sequence length="701" mass="77880">MGKTIYHAKEDPTYKTVYVDVERWEERPNPNDKNGGTVKYFYVHGGFNDPEADRNIKFSFCFPEKEKYQGHFFQYLCPFPGPDEEMASLKRCGRDDNIAFALVHGAYFIETNMGSKFAFGAAKDPSLTYKASAMCAEYSREYAMKFYGCSRPYGYCYGGSGGGYKSMACIENTDAWDGAAPFVIGCPVSLPNSIALHVFAQRMLRHQFKNIVDALDAGGSGNPEEFMNAYEKAAYREVCRMGFQPKAWFIEAEGKIDPGALPVLMPGVKAADPSYFTDFWTVPGYDGANPQGVSQRDRLVFDGVVKSVHLAGEPVEDDEYSNGVDTAWKKQLAQGNGAWIELEEVPTGDDLYLEGVDITITSGKAKGKVMILGGIEGKALTIGSAFGFSNIDEVIADIQPGDTVHLDNSDYIAVQMYYRHQVPDDKSFEAFSQFRDADGNLAIPQRSFIMGYGFNGTGTVQDGNIQGKVIMNQSLLDESTWPWCAHWYKNKVIEAKGSDKDYRLYWNENCLHGDLAGLQSSRIVNYVGALYQSLLDLSDWVEKGIEPKKSAAYEYKEGQICIEQDPEKRFGLQPKVTLLVNGGKKAVVKPGEKFTLEVLAEVPQGAGKVTAFDFALYDPRMEDRHFEYRDDIKDIFDISGEVIDLGTDEQGVSRAKAVITASYDDLGTHFAAVRVKSNVDGSPDDVFTQILNLDRARIVVE</sequence>
<dbReference type="AlphaFoldDB" id="W0FKK2"/>
<reference evidence="1" key="1">
    <citation type="journal article" date="2013" name="PLoS ONE">
        <title>Metagenomic insights into the carbohydrate-active enzymes carried by the microorganisms adhering to solid digesta in the rumen of cows.</title>
        <authorList>
            <person name="Wang L."/>
            <person name="Hatem A."/>
            <person name="Catalyurek U.V."/>
            <person name="Morrison M."/>
            <person name="Yu Z."/>
        </authorList>
    </citation>
    <scope>NUCLEOTIDE SEQUENCE</scope>
</reference>
<dbReference type="EMBL" id="KC246781">
    <property type="protein sequence ID" value="AHF23979.1"/>
    <property type="molecule type" value="Genomic_DNA"/>
</dbReference>
<accession>W0FKK2</accession>
<name>W0FKK2_9BACT</name>
<protein>
    <submittedName>
        <fullName evidence="1">Uncharacterized protein</fullName>
    </submittedName>
</protein>
<proteinExistence type="predicted"/>
<organism evidence="1">
    <name type="scientific">uncultured bacterium Contig16</name>
    <dbReference type="NCBI Taxonomy" id="1393468"/>
    <lineage>
        <taxon>Bacteria</taxon>
        <taxon>environmental samples</taxon>
    </lineage>
</organism>
<evidence type="ECO:0000313" key="1">
    <source>
        <dbReference type="EMBL" id="AHF23979.1"/>
    </source>
</evidence>